<protein>
    <submittedName>
        <fullName evidence="1">Uncharacterized protein</fullName>
    </submittedName>
</protein>
<dbReference type="EMBL" id="LR593886">
    <property type="protein sequence ID" value="VTR92739.1"/>
    <property type="molecule type" value="Genomic_DNA"/>
</dbReference>
<dbReference type="RefSeq" id="WP_162667560.1">
    <property type="nucleotide sequence ID" value="NZ_LR593886.1"/>
</dbReference>
<dbReference type="InterPro" id="IPR036412">
    <property type="entry name" value="HAD-like_sf"/>
</dbReference>
<dbReference type="SUPFAM" id="SSF56784">
    <property type="entry name" value="HAD-like"/>
    <property type="match status" value="1"/>
</dbReference>
<gene>
    <name evidence="1" type="ORF">SOIL9_49750</name>
</gene>
<dbReference type="Proteomes" id="UP000464178">
    <property type="component" value="Chromosome"/>
</dbReference>
<evidence type="ECO:0000313" key="1">
    <source>
        <dbReference type="EMBL" id="VTR92739.1"/>
    </source>
</evidence>
<sequence length="162" mass="18276">MNDLARQLFGDDVPAKRLALIVDLDETVCTGFACPLRAALDVLSRLHRQKVEVHYVTARTEVSRKGTDDFLAEYRLPGHRNVYYCPNWQGSKRHKAEVHARLAREYQIIASIGDTDEEEGEASRLAGVPFVLVDRDKPDGAWAVLTELIVAVEGFRVEQIEE</sequence>
<accession>A0A6P2CUT4</accession>
<organism evidence="1 2">
    <name type="scientific">Gemmata massiliana</name>
    <dbReference type="NCBI Taxonomy" id="1210884"/>
    <lineage>
        <taxon>Bacteria</taxon>
        <taxon>Pseudomonadati</taxon>
        <taxon>Planctomycetota</taxon>
        <taxon>Planctomycetia</taxon>
        <taxon>Gemmatales</taxon>
        <taxon>Gemmataceae</taxon>
        <taxon>Gemmata</taxon>
    </lineage>
</organism>
<name>A0A6P2CUT4_9BACT</name>
<keyword evidence="2" id="KW-1185">Reference proteome</keyword>
<dbReference type="AlphaFoldDB" id="A0A6P2CUT4"/>
<proteinExistence type="predicted"/>
<reference evidence="1 2" key="1">
    <citation type="submission" date="2019-05" db="EMBL/GenBank/DDBJ databases">
        <authorList>
            <consortium name="Science for Life Laboratories"/>
        </authorList>
    </citation>
    <scope>NUCLEOTIDE SEQUENCE [LARGE SCALE GENOMIC DNA]</scope>
    <source>
        <strain evidence="1">Soil9</strain>
    </source>
</reference>
<evidence type="ECO:0000313" key="2">
    <source>
        <dbReference type="Proteomes" id="UP000464178"/>
    </source>
</evidence>
<dbReference type="Gene3D" id="3.40.50.1000">
    <property type="entry name" value="HAD superfamily/HAD-like"/>
    <property type="match status" value="1"/>
</dbReference>
<dbReference type="InterPro" id="IPR023214">
    <property type="entry name" value="HAD_sf"/>
</dbReference>
<dbReference type="KEGG" id="gms:SOIL9_49750"/>